<keyword evidence="1" id="KW-0175">Coiled coil</keyword>
<feature type="transmembrane region" description="Helical" evidence="2">
    <location>
        <begin position="6"/>
        <end position="24"/>
    </location>
</feature>
<sequence length="178" mass="20884">MKIKSFLLISFVILVTIYFIRICTQNTSIDEHFAIISSSVITAVGWSISSYLNTRSFQRSEIIKNKDHITNLIDALFRELLELAEKRSTSIEDIDNFITTRVTIIEFKANQLEKIFKENCQFISNESLTELRSKPIDIFENSHSNYKELNQQLNQLKNSLYQDIEDNYNSWLKINNFI</sequence>
<keyword evidence="2" id="KW-0472">Membrane</keyword>
<dbReference type="AlphaFoldDB" id="A0A336N5I7"/>
<organism evidence="3 4">
    <name type="scientific">Aggregatibacter aphrophilus</name>
    <name type="common">Haemophilus aphrophilus</name>
    <dbReference type="NCBI Taxonomy" id="732"/>
    <lineage>
        <taxon>Bacteria</taxon>
        <taxon>Pseudomonadati</taxon>
        <taxon>Pseudomonadota</taxon>
        <taxon>Gammaproteobacteria</taxon>
        <taxon>Pasteurellales</taxon>
        <taxon>Pasteurellaceae</taxon>
        <taxon>Aggregatibacter</taxon>
    </lineage>
</organism>
<name>A0A336N5I7_AGGAP</name>
<evidence type="ECO:0000313" key="4">
    <source>
        <dbReference type="Proteomes" id="UP000253728"/>
    </source>
</evidence>
<protein>
    <recommendedName>
        <fullName evidence="5">DUF4760 domain-containing protein</fullName>
    </recommendedName>
</protein>
<keyword evidence="2" id="KW-1133">Transmembrane helix</keyword>
<dbReference type="Proteomes" id="UP000253728">
    <property type="component" value="Unassembled WGS sequence"/>
</dbReference>
<reference evidence="3 4" key="1">
    <citation type="submission" date="2018-06" db="EMBL/GenBank/DDBJ databases">
        <authorList>
            <consortium name="Pathogen Informatics"/>
            <person name="Doyle S."/>
        </authorList>
    </citation>
    <scope>NUCLEOTIDE SEQUENCE [LARGE SCALE GENOMIC DNA]</scope>
    <source>
        <strain evidence="3 4">NCTC5908</strain>
    </source>
</reference>
<proteinExistence type="predicted"/>
<evidence type="ECO:0008006" key="5">
    <source>
        <dbReference type="Google" id="ProtNLM"/>
    </source>
</evidence>
<evidence type="ECO:0000256" key="1">
    <source>
        <dbReference type="SAM" id="Coils"/>
    </source>
</evidence>
<dbReference type="EMBL" id="UFSP01000001">
    <property type="protein sequence ID" value="SSY93015.1"/>
    <property type="molecule type" value="Genomic_DNA"/>
</dbReference>
<evidence type="ECO:0000256" key="2">
    <source>
        <dbReference type="SAM" id="Phobius"/>
    </source>
</evidence>
<gene>
    <name evidence="3" type="ORF">NCTC5908_00166</name>
</gene>
<feature type="transmembrane region" description="Helical" evidence="2">
    <location>
        <begin position="33"/>
        <end position="52"/>
    </location>
</feature>
<feature type="coiled-coil region" evidence="1">
    <location>
        <begin position="139"/>
        <end position="166"/>
    </location>
</feature>
<keyword evidence="2" id="KW-0812">Transmembrane</keyword>
<evidence type="ECO:0000313" key="3">
    <source>
        <dbReference type="EMBL" id="SSY93015.1"/>
    </source>
</evidence>
<accession>A0A336N5I7</accession>